<evidence type="ECO:0000256" key="1">
    <source>
        <dbReference type="SAM" id="Phobius"/>
    </source>
</evidence>
<proteinExistence type="predicted"/>
<evidence type="ECO:0000313" key="2">
    <source>
        <dbReference type="EMBL" id="NUZ07660.1"/>
    </source>
</evidence>
<dbReference type="AlphaFoldDB" id="A0A7Y6NQU7"/>
<feature type="transmembrane region" description="Helical" evidence="1">
    <location>
        <begin position="108"/>
        <end position="126"/>
    </location>
</feature>
<keyword evidence="1" id="KW-0472">Membrane</keyword>
<dbReference type="Proteomes" id="UP000529637">
    <property type="component" value="Unassembled WGS sequence"/>
</dbReference>
<reference evidence="2 3" key="1">
    <citation type="submission" date="2020-06" db="EMBL/GenBank/DDBJ databases">
        <title>Schlegella sp. ID0723 isolated from air conditioner.</title>
        <authorList>
            <person name="Kim D.Y."/>
            <person name="Kim D.-U."/>
        </authorList>
    </citation>
    <scope>NUCLEOTIDE SEQUENCE [LARGE SCALE GENOMIC DNA]</scope>
    <source>
        <strain evidence="2 3">ID0723</strain>
    </source>
</reference>
<sequence>MSPALIPVLVLVASAAVCRWGGVTVTVAEPGALLTVGGTVASVSATMLGFLLAALAVLASINHTHLVRMMRQTGHYKDLLHTVFASCATFLLCLLLGFTLALGFEIPGWTRGAIVPAHLAALASLVDVGRKFWLVLCNLREA</sequence>
<dbReference type="RefSeq" id="WP_176070490.1">
    <property type="nucleotide sequence ID" value="NZ_JABWMJ010000008.1"/>
</dbReference>
<keyword evidence="3" id="KW-1185">Reference proteome</keyword>
<feature type="transmembrane region" description="Helical" evidence="1">
    <location>
        <begin position="79"/>
        <end position="102"/>
    </location>
</feature>
<keyword evidence="1" id="KW-1133">Transmembrane helix</keyword>
<comment type="caution">
    <text evidence="2">The sequence shown here is derived from an EMBL/GenBank/DDBJ whole genome shotgun (WGS) entry which is preliminary data.</text>
</comment>
<evidence type="ECO:0000313" key="3">
    <source>
        <dbReference type="Proteomes" id="UP000529637"/>
    </source>
</evidence>
<keyword evidence="1" id="KW-0812">Transmembrane</keyword>
<accession>A0A7Y6NQU7</accession>
<organism evidence="2 3">
    <name type="scientific">Piscinibacter koreensis</name>
    <dbReference type="NCBI Taxonomy" id="2742824"/>
    <lineage>
        <taxon>Bacteria</taxon>
        <taxon>Pseudomonadati</taxon>
        <taxon>Pseudomonadota</taxon>
        <taxon>Betaproteobacteria</taxon>
        <taxon>Burkholderiales</taxon>
        <taxon>Sphaerotilaceae</taxon>
        <taxon>Piscinibacter</taxon>
    </lineage>
</organism>
<protein>
    <submittedName>
        <fullName evidence="2">Uncharacterized protein</fullName>
    </submittedName>
</protein>
<gene>
    <name evidence="2" type="ORF">HQN59_17985</name>
</gene>
<feature type="transmembrane region" description="Helical" evidence="1">
    <location>
        <begin position="31"/>
        <end position="58"/>
    </location>
</feature>
<name>A0A7Y6NQU7_9BURK</name>
<dbReference type="EMBL" id="JABWMJ010000008">
    <property type="protein sequence ID" value="NUZ07660.1"/>
    <property type="molecule type" value="Genomic_DNA"/>
</dbReference>